<dbReference type="InterPro" id="IPR036097">
    <property type="entry name" value="HisK_dim/P_sf"/>
</dbReference>
<feature type="transmembrane region" description="Helical" evidence="8">
    <location>
        <begin position="181"/>
        <end position="202"/>
    </location>
</feature>
<dbReference type="PROSITE" id="PS50109">
    <property type="entry name" value="HIS_KIN"/>
    <property type="match status" value="1"/>
</dbReference>
<keyword evidence="8" id="KW-0812">Transmembrane</keyword>
<gene>
    <name evidence="11" type="ORF">SAMN04487931_10423</name>
</gene>
<dbReference type="CDD" id="cd00082">
    <property type="entry name" value="HisKA"/>
    <property type="match status" value="1"/>
</dbReference>
<dbReference type="Gene3D" id="6.10.340.10">
    <property type="match status" value="1"/>
</dbReference>
<dbReference type="InterPro" id="IPR004358">
    <property type="entry name" value="Sig_transdc_His_kin-like_C"/>
</dbReference>
<dbReference type="InterPro" id="IPR003661">
    <property type="entry name" value="HisK_dim/P_dom"/>
</dbReference>
<sequence>MIPLTIFKRLVIGNVIILLLVFTLGSVVIFKLTGLQKLTREIVVKNQESLIIGDRLLDSFASLIKFGEKYFVSRDIDYYNRVLEVKTTLEKDFQIFNDLMETDEQKHLLSESLASFNGYLERFEEKADQMITGEKVNVDLFFKESAFHLNITAGDLKKILSITRGIITGKTNLSSQMTHQILIVTVVTTVLTVFFGMIITTFNTQSITKSITHLQKKIKKIAQGDFEEIHTIKGPKEIQELSLHFNAMCCRLKELDGLKADFVSHVSHEMKTPVTSIKEASAMLSKGFYSDDPQKLKELFLLIHEECNRLLNSVMRILDYSKMEANRMEYNCVKLSLPDVVRKSILKLAPLSQKKQIDLEFFPPLPDLPDVYIDENRIIEVLDNLIGNALKFTPVNGKVDIRCLSQDSGRNLMLTVEDNGPGIKPEHLDKIFYKFKQIDNGLGTRMGTGLGLSISKYIIKAHGGDIWAQSRYSKGTKILFTLPAAL</sequence>
<evidence type="ECO:0000256" key="1">
    <source>
        <dbReference type="ARBA" id="ARBA00000085"/>
    </source>
</evidence>
<dbReference type="InterPro" id="IPR050736">
    <property type="entry name" value="Sensor_HK_Regulatory"/>
</dbReference>
<dbReference type="InterPro" id="IPR036890">
    <property type="entry name" value="HATPase_C_sf"/>
</dbReference>
<dbReference type="Pfam" id="PF00672">
    <property type="entry name" value="HAMP"/>
    <property type="match status" value="1"/>
</dbReference>
<keyword evidence="12" id="KW-1185">Reference proteome</keyword>
<keyword evidence="4" id="KW-0597">Phosphoprotein</keyword>
<dbReference type="Pfam" id="PF02518">
    <property type="entry name" value="HATPase_c"/>
    <property type="match status" value="1"/>
</dbReference>
<dbReference type="GO" id="GO:0000155">
    <property type="term" value="F:phosphorelay sensor kinase activity"/>
    <property type="evidence" value="ECO:0007669"/>
    <property type="project" value="InterPro"/>
</dbReference>
<comment type="subcellular location">
    <subcellularLocation>
        <location evidence="2">Membrane</location>
    </subcellularLocation>
</comment>
<dbReference type="InterPro" id="IPR003660">
    <property type="entry name" value="HAMP_dom"/>
</dbReference>
<feature type="transmembrane region" description="Helical" evidence="8">
    <location>
        <begin position="6"/>
        <end position="30"/>
    </location>
</feature>
<evidence type="ECO:0000259" key="9">
    <source>
        <dbReference type="PROSITE" id="PS50109"/>
    </source>
</evidence>
<dbReference type="AlphaFoldDB" id="A0A1H2F9V8"/>
<dbReference type="SUPFAM" id="SSF158472">
    <property type="entry name" value="HAMP domain-like"/>
    <property type="match status" value="1"/>
</dbReference>
<feature type="domain" description="HAMP" evidence="10">
    <location>
        <begin position="205"/>
        <end position="257"/>
    </location>
</feature>
<protein>
    <recommendedName>
        <fullName evidence="3">histidine kinase</fullName>
        <ecNumber evidence="3">2.7.13.3</ecNumber>
    </recommendedName>
</protein>
<organism evidence="11 12">
    <name type="scientific">Desulfobacula phenolica</name>
    <dbReference type="NCBI Taxonomy" id="90732"/>
    <lineage>
        <taxon>Bacteria</taxon>
        <taxon>Pseudomonadati</taxon>
        <taxon>Thermodesulfobacteriota</taxon>
        <taxon>Desulfobacteria</taxon>
        <taxon>Desulfobacterales</taxon>
        <taxon>Desulfobacteraceae</taxon>
        <taxon>Desulfobacula</taxon>
    </lineage>
</organism>
<dbReference type="EC" id="2.7.13.3" evidence="3"/>
<dbReference type="SMART" id="SM00388">
    <property type="entry name" value="HisKA"/>
    <property type="match status" value="1"/>
</dbReference>
<dbReference type="SMART" id="SM00387">
    <property type="entry name" value="HATPase_c"/>
    <property type="match status" value="1"/>
</dbReference>
<evidence type="ECO:0000259" key="10">
    <source>
        <dbReference type="PROSITE" id="PS50885"/>
    </source>
</evidence>
<feature type="domain" description="Histidine kinase" evidence="9">
    <location>
        <begin position="265"/>
        <end position="486"/>
    </location>
</feature>
<dbReference type="PROSITE" id="PS50885">
    <property type="entry name" value="HAMP"/>
    <property type="match status" value="1"/>
</dbReference>
<name>A0A1H2F9V8_9BACT</name>
<keyword evidence="8" id="KW-1133">Transmembrane helix</keyword>
<dbReference type="PANTHER" id="PTHR43711:SF31">
    <property type="entry name" value="HISTIDINE KINASE"/>
    <property type="match status" value="1"/>
</dbReference>
<dbReference type="InterPro" id="IPR005467">
    <property type="entry name" value="His_kinase_dom"/>
</dbReference>
<evidence type="ECO:0000256" key="3">
    <source>
        <dbReference type="ARBA" id="ARBA00012438"/>
    </source>
</evidence>
<dbReference type="SUPFAM" id="SSF47384">
    <property type="entry name" value="Homodimeric domain of signal transducing histidine kinase"/>
    <property type="match status" value="1"/>
</dbReference>
<evidence type="ECO:0000256" key="5">
    <source>
        <dbReference type="ARBA" id="ARBA00022679"/>
    </source>
</evidence>
<evidence type="ECO:0000256" key="8">
    <source>
        <dbReference type="SAM" id="Phobius"/>
    </source>
</evidence>
<accession>A0A1H2F9V8</accession>
<reference evidence="12" key="1">
    <citation type="submission" date="2016-10" db="EMBL/GenBank/DDBJ databases">
        <authorList>
            <person name="Varghese N."/>
            <person name="Submissions S."/>
        </authorList>
    </citation>
    <scope>NUCLEOTIDE SEQUENCE [LARGE SCALE GENOMIC DNA]</scope>
    <source>
        <strain evidence="12">DSM 3384</strain>
    </source>
</reference>
<dbReference type="Proteomes" id="UP000199608">
    <property type="component" value="Unassembled WGS sequence"/>
</dbReference>
<keyword evidence="8" id="KW-0472">Membrane</keyword>
<evidence type="ECO:0000313" key="11">
    <source>
        <dbReference type="EMBL" id="SDU03758.1"/>
    </source>
</evidence>
<evidence type="ECO:0000313" key="12">
    <source>
        <dbReference type="Proteomes" id="UP000199608"/>
    </source>
</evidence>
<dbReference type="Gene3D" id="3.30.565.10">
    <property type="entry name" value="Histidine kinase-like ATPase, C-terminal domain"/>
    <property type="match status" value="1"/>
</dbReference>
<comment type="catalytic activity">
    <reaction evidence="1">
        <text>ATP + protein L-histidine = ADP + protein N-phospho-L-histidine.</text>
        <dbReference type="EC" id="2.7.13.3"/>
    </reaction>
</comment>
<dbReference type="Gene3D" id="1.10.287.130">
    <property type="match status" value="1"/>
</dbReference>
<proteinExistence type="predicted"/>
<evidence type="ECO:0000256" key="6">
    <source>
        <dbReference type="ARBA" id="ARBA00022777"/>
    </source>
</evidence>
<dbReference type="RefSeq" id="WP_245743018.1">
    <property type="nucleotide sequence ID" value="NZ_FNLL01000004.1"/>
</dbReference>
<dbReference type="PRINTS" id="PR00344">
    <property type="entry name" value="BCTRLSENSOR"/>
</dbReference>
<dbReference type="InterPro" id="IPR003594">
    <property type="entry name" value="HATPase_dom"/>
</dbReference>
<dbReference type="PANTHER" id="PTHR43711">
    <property type="entry name" value="TWO-COMPONENT HISTIDINE KINASE"/>
    <property type="match status" value="1"/>
</dbReference>
<dbReference type="Pfam" id="PF00512">
    <property type="entry name" value="HisKA"/>
    <property type="match status" value="1"/>
</dbReference>
<evidence type="ECO:0000256" key="2">
    <source>
        <dbReference type="ARBA" id="ARBA00004370"/>
    </source>
</evidence>
<keyword evidence="6" id="KW-0418">Kinase</keyword>
<evidence type="ECO:0000256" key="4">
    <source>
        <dbReference type="ARBA" id="ARBA00022553"/>
    </source>
</evidence>
<dbReference type="GO" id="GO:0016020">
    <property type="term" value="C:membrane"/>
    <property type="evidence" value="ECO:0007669"/>
    <property type="project" value="UniProtKB-SubCell"/>
</dbReference>
<keyword evidence="7" id="KW-0902">Two-component regulatory system</keyword>
<keyword evidence="5" id="KW-0808">Transferase</keyword>
<dbReference type="EMBL" id="FNLL01000004">
    <property type="protein sequence ID" value="SDU03758.1"/>
    <property type="molecule type" value="Genomic_DNA"/>
</dbReference>
<dbReference type="CDD" id="cd06225">
    <property type="entry name" value="HAMP"/>
    <property type="match status" value="1"/>
</dbReference>
<dbReference type="SUPFAM" id="SSF55874">
    <property type="entry name" value="ATPase domain of HSP90 chaperone/DNA topoisomerase II/histidine kinase"/>
    <property type="match status" value="1"/>
</dbReference>
<dbReference type="FunFam" id="3.30.565.10:FF:000006">
    <property type="entry name" value="Sensor histidine kinase WalK"/>
    <property type="match status" value="1"/>
</dbReference>
<evidence type="ECO:0000256" key="7">
    <source>
        <dbReference type="ARBA" id="ARBA00023012"/>
    </source>
</evidence>